<dbReference type="RefSeq" id="WP_155612898.1">
    <property type="nucleotide sequence ID" value="NZ_WNZW01000013.1"/>
</dbReference>
<dbReference type="Pfam" id="PF06042">
    <property type="entry name" value="NTP_transf_6"/>
    <property type="match status" value="1"/>
</dbReference>
<reference evidence="1 2" key="1">
    <citation type="submission" date="2019-11" db="EMBL/GenBank/DDBJ databases">
        <title>Draft genome sequences of five Paenibacillus species of dairy origin.</title>
        <authorList>
            <person name="Olajide A.M."/>
            <person name="Chen S."/>
            <person name="Lapointe G."/>
        </authorList>
    </citation>
    <scope>NUCLEOTIDE SEQUENCE [LARGE SCALE GENOMIC DNA]</scope>
    <source>
        <strain evidence="1 2">12CR55</strain>
    </source>
</reference>
<protein>
    <recommendedName>
        <fullName evidence="3">Nucleotidyltransferase family protein</fullName>
    </recommendedName>
</protein>
<dbReference type="AlphaFoldDB" id="A0A7X2Z4N0"/>
<organism evidence="1 2">
    <name type="scientific">Paenibacillus woosongensis</name>
    <dbReference type="NCBI Taxonomy" id="307580"/>
    <lineage>
        <taxon>Bacteria</taxon>
        <taxon>Bacillati</taxon>
        <taxon>Bacillota</taxon>
        <taxon>Bacilli</taxon>
        <taxon>Bacillales</taxon>
        <taxon>Paenibacillaceae</taxon>
        <taxon>Paenibacillus</taxon>
    </lineage>
</organism>
<dbReference type="PANTHER" id="PTHR39166:SF1">
    <property type="entry name" value="BLL1166 PROTEIN"/>
    <property type="match status" value="1"/>
</dbReference>
<proteinExistence type="predicted"/>
<accession>A0A7X2Z4N0</accession>
<evidence type="ECO:0000313" key="2">
    <source>
        <dbReference type="Proteomes" id="UP000447876"/>
    </source>
</evidence>
<comment type="caution">
    <text evidence="1">The sequence shown here is derived from an EMBL/GenBank/DDBJ whole genome shotgun (WGS) entry which is preliminary data.</text>
</comment>
<dbReference type="OrthoDB" id="1901124at2"/>
<dbReference type="InterPro" id="IPR009267">
    <property type="entry name" value="NTP_transf_6"/>
</dbReference>
<name>A0A7X2Z4N0_9BACL</name>
<dbReference type="PANTHER" id="PTHR39166">
    <property type="entry name" value="BLL1166 PROTEIN"/>
    <property type="match status" value="1"/>
</dbReference>
<evidence type="ECO:0008006" key="3">
    <source>
        <dbReference type="Google" id="ProtNLM"/>
    </source>
</evidence>
<dbReference type="EMBL" id="WNZW01000013">
    <property type="protein sequence ID" value="MUG47522.1"/>
    <property type="molecule type" value="Genomic_DNA"/>
</dbReference>
<gene>
    <name evidence="1" type="ORF">GNP95_21460</name>
</gene>
<evidence type="ECO:0000313" key="1">
    <source>
        <dbReference type="EMBL" id="MUG47522.1"/>
    </source>
</evidence>
<dbReference type="Proteomes" id="UP000447876">
    <property type="component" value="Unassembled WGS sequence"/>
</dbReference>
<sequence length="196" mass="23063">MNKLNELLCPEAGVRDEERVKRLIRDCEPLMQDLRTVRSLGLPDCYIAAGYIRGYIWDCLHGYEARLRHEDIDVIYFDPRLCSAERDEALQSRLIEESGNPRWSVKNQARMHIRNRALPYTSTADAMSRWPETATAIGVRLTDQDELELCAPYGLDDLLCMVVRRSPLFTDQLYYLERVRRKNWLQDWPLLTWITD</sequence>